<accession>A0ABV4G8H2</accession>
<keyword evidence="2" id="KW-1185">Reference proteome</keyword>
<proteinExistence type="predicted"/>
<sequence length="120" mass="13003">MATGAPLLQRCGRRNLSIGRGKDNRVVYVSAALTHVTPSARDFGSFGGLAAGFRVRPATPAAPVKSALYASIRDVRWRKWQSYQSVAVLLAVIRLIAAAGRSRMWWIRRSGFSSAIGTSV</sequence>
<protein>
    <submittedName>
        <fullName evidence="1">Uncharacterized protein</fullName>
    </submittedName>
</protein>
<name>A0ABV4G8H2_9BRAD</name>
<gene>
    <name evidence="1" type="ORF">ABH992_000350</name>
</gene>
<organism evidence="1 2">
    <name type="scientific">Bradyrhizobium yuanmingense</name>
    <dbReference type="NCBI Taxonomy" id="108015"/>
    <lineage>
        <taxon>Bacteria</taxon>
        <taxon>Pseudomonadati</taxon>
        <taxon>Pseudomonadota</taxon>
        <taxon>Alphaproteobacteria</taxon>
        <taxon>Hyphomicrobiales</taxon>
        <taxon>Nitrobacteraceae</taxon>
        <taxon>Bradyrhizobium</taxon>
    </lineage>
</organism>
<dbReference type="Proteomes" id="UP001565474">
    <property type="component" value="Unassembled WGS sequence"/>
</dbReference>
<comment type="caution">
    <text evidence="1">The sequence shown here is derived from an EMBL/GenBank/DDBJ whole genome shotgun (WGS) entry which is preliminary data.</text>
</comment>
<dbReference type="EMBL" id="JBGBZN010000002">
    <property type="protein sequence ID" value="MEY9467951.1"/>
    <property type="molecule type" value="Genomic_DNA"/>
</dbReference>
<reference evidence="1 2" key="1">
    <citation type="submission" date="2024-07" db="EMBL/GenBank/DDBJ databases">
        <title>Genomic Encyclopedia of Type Strains, Phase V (KMG-V): Genome sequencing to study the core and pangenomes of soil and plant-associated prokaryotes.</title>
        <authorList>
            <person name="Whitman W."/>
        </authorList>
    </citation>
    <scope>NUCLEOTIDE SEQUENCE [LARGE SCALE GENOMIC DNA]</scope>
    <source>
        <strain evidence="1 2">USDA 222</strain>
    </source>
</reference>
<evidence type="ECO:0000313" key="2">
    <source>
        <dbReference type="Proteomes" id="UP001565474"/>
    </source>
</evidence>
<evidence type="ECO:0000313" key="1">
    <source>
        <dbReference type="EMBL" id="MEY9467951.1"/>
    </source>
</evidence>